<gene>
    <name evidence="1" type="ORF">STIAU_5790</name>
</gene>
<dbReference type="EMBL" id="AAMD01000038">
    <property type="protein sequence ID" value="EAU67193.1"/>
    <property type="molecule type" value="Genomic_DNA"/>
</dbReference>
<reference evidence="1 2" key="1">
    <citation type="submission" date="2006-04" db="EMBL/GenBank/DDBJ databases">
        <authorList>
            <person name="Nierman W.C."/>
        </authorList>
    </citation>
    <scope>NUCLEOTIDE SEQUENCE [LARGE SCALE GENOMIC DNA]</scope>
    <source>
        <strain evidence="1 2">DW4/3-1</strain>
    </source>
</reference>
<dbReference type="InterPro" id="IPR009078">
    <property type="entry name" value="Ferritin-like_SF"/>
</dbReference>
<comment type="caution">
    <text evidence="1">The sequence shown here is derived from an EMBL/GenBank/DDBJ whole genome shotgun (WGS) entry which is preliminary data.</text>
</comment>
<protein>
    <recommendedName>
        <fullName evidence="3">Ferritin-like domain-containing protein</fullName>
    </recommendedName>
</protein>
<accession>Q094L7</accession>
<dbReference type="AlphaFoldDB" id="Q094L7"/>
<evidence type="ECO:0000313" key="2">
    <source>
        <dbReference type="Proteomes" id="UP000032702"/>
    </source>
</evidence>
<sequence length="419" mass="48114">MRAPEFKARIHFSRVKESPVALDLFKEKGVPLDRQVFTWKDLVQRPYSKLDDDAFTRVRVILMNGIEAEAVRFQHAAARFNRRLREPLALVRRVEHHQQTLVNWLNPPDQSPIETTIGFEQVAIEVTASVALKEPDAYLAAAYRFGMLEDFDHLYRYSALYDRLEGKDPNTLIQSYSDIRPGRPTAVEHRHPLDDLRRPYDMRTALPLSKIHAMLITAAENQTHDYYMTIGPMFADPVARQLYAEIASIEEQHVTQYESLSDPDETLLEKWLLHELMEVYCYQSCLAYEGNPRIKALWHRFLDYELGQLHFVMDLFRQLEGRDPAEVVPATLPEPIAFKSHREFVRRVLSQEVDLRAHGTEFVDKGELPPSHRSILAAQQLNSEGSPSEVAAAGYQWTPGTELVKRLEGTAGTPAGRIQ</sequence>
<evidence type="ECO:0000313" key="1">
    <source>
        <dbReference type="EMBL" id="EAU67193.1"/>
    </source>
</evidence>
<organism evidence="1 2">
    <name type="scientific">Stigmatella aurantiaca (strain DW4/3-1)</name>
    <dbReference type="NCBI Taxonomy" id="378806"/>
    <lineage>
        <taxon>Bacteria</taxon>
        <taxon>Pseudomonadati</taxon>
        <taxon>Myxococcota</taxon>
        <taxon>Myxococcia</taxon>
        <taxon>Myxococcales</taxon>
        <taxon>Cystobacterineae</taxon>
        <taxon>Archangiaceae</taxon>
        <taxon>Stigmatella</taxon>
    </lineage>
</organism>
<proteinExistence type="predicted"/>
<dbReference type="Proteomes" id="UP000032702">
    <property type="component" value="Unassembled WGS sequence"/>
</dbReference>
<dbReference type="PATRIC" id="fig|378806.16.peg.6427"/>
<name>Q094L7_STIAD</name>
<evidence type="ECO:0008006" key="3">
    <source>
        <dbReference type="Google" id="ProtNLM"/>
    </source>
</evidence>
<dbReference type="SUPFAM" id="SSF47240">
    <property type="entry name" value="Ferritin-like"/>
    <property type="match status" value="2"/>
</dbReference>